<dbReference type="AlphaFoldDB" id="A0A1B7TIT8"/>
<dbReference type="Proteomes" id="UP000092321">
    <property type="component" value="Unassembled WGS sequence"/>
</dbReference>
<name>A0A1B7TIT8_9ASCO</name>
<keyword evidence="2" id="KW-1185">Reference proteome</keyword>
<comment type="caution">
    <text evidence="1">The sequence shown here is derived from an EMBL/GenBank/DDBJ whole genome shotgun (WGS) entry which is preliminary data.</text>
</comment>
<dbReference type="OrthoDB" id="3971821at2759"/>
<evidence type="ECO:0000313" key="1">
    <source>
        <dbReference type="EMBL" id="OBA28672.1"/>
    </source>
</evidence>
<protein>
    <submittedName>
        <fullName evidence="1">Uncharacterized protein</fullName>
    </submittedName>
</protein>
<accession>A0A1B7TIT8</accession>
<proteinExistence type="predicted"/>
<evidence type="ECO:0000313" key="2">
    <source>
        <dbReference type="Proteomes" id="UP000092321"/>
    </source>
</evidence>
<sequence length="469" mass="55104">MRLLYSISTNKYKYIYIFILFGVMRYQKLSTLQKNTHLLFKKPYSSQINVNPIIVKQALLQNLNHKENLNNLEYLHSVLKHSHALITKKIPDFNNLYLQKLFSIITPNNQNKSNEKCLMYLTEVLKIGNEILEKKDISNLLSQIVLKQSDSFDEVSDNSFLKDIIDYMLILSGHLSNIHPQVVYAILKYLNTLPVSEENLQFSNKIILPIIEDQLYLKTPSYTTILIDILTKQKRLNRIQELLPIISDHLSNKEQLHLKLFEIFVSLKDAANLKELMIILDPTVAKYPQIMSYIIKTSDDPILKLNDLQPELQNNINIIQYLIFSNDLLIDLLNNYKGVSVEYLKEYMKLLNLQLRLNLEENMFDNDYERSLYSNWKSDVGELMVILFLKQKQLSSCIDFLYENTDLKGLVTFTNTKKILKMLEKDMNKCDNFILKKKFTTIKNVLKKRLNGETLVNRNHNRSFLIQDY</sequence>
<reference evidence="2" key="1">
    <citation type="journal article" date="2016" name="Proc. Natl. Acad. Sci. U.S.A.">
        <title>Comparative genomics of biotechnologically important yeasts.</title>
        <authorList>
            <person name="Riley R."/>
            <person name="Haridas S."/>
            <person name="Wolfe K.H."/>
            <person name="Lopes M.R."/>
            <person name="Hittinger C.T."/>
            <person name="Goeker M."/>
            <person name="Salamov A.A."/>
            <person name="Wisecaver J.H."/>
            <person name="Long T.M."/>
            <person name="Calvey C.H."/>
            <person name="Aerts A.L."/>
            <person name="Barry K.W."/>
            <person name="Choi C."/>
            <person name="Clum A."/>
            <person name="Coughlan A.Y."/>
            <person name="Deshpande S."/>
            <person name="Douglass A.P."/>
            <person name="Hanson S.J."/>
            <person name="Klenk H.-P."/>
            <person name="LaButti K.M."/>
            <person name="Lapidus A."/>
            <person name="Lindquist E.A."/>
            <person name="Lipzen A.M."/>
            <person name="Meier-Kolthoff J.P."/>
            <person name="Ohm R.A."/>
            <person name="Otillar R.P."/>
            <person name="Pangilinan J.L."/>
            <person name="Peng Y."/>
            <person name="Rokas A."/>
            <person name="Rosa C.A."/>
            <person name="Scheuner C."/>
            <person name="Sibirny A.A."/>
            <person name="Slot J.C."/>
            <person name="Stielow J.B."/>
            <person name="Sun H."/>
            <person name="Kurtzman C.P."/>
            <person name="Blackwell M."/>
            <person name="Grigoriev I.V."/>
            <person name="Jeffries T.W."/>
        </authorList>
    </citation>
    <scope>NUCLEOTIDE SEQUENCE [LARGE SCALE GENOMIC DNA]</scope>
    <source>
        <strain evidence="2">NRRL Y-1626</strain>
    </source>
</reference>
<organism evidence="1 2">
    <name type="scientific">Hanseniaspora valbyensis NRRL Y-1626</name>
    <dbReference type="NCBI Taxonomy" id="766949"/>
    <lineage>
        <taxon>Eukaryota</taxon>
        <taxon>Fungi</taxon>
        <taxon>Dikarya</taxon>
        <taxon>Ascomycota</taxon>
        <taxon>Saccharomycotina</taxon>
        <taxon>Saccharomycetes</taxon>
        <taxon>Saccharomycodales</taxon>
        <taxon>Saccharomycodaceae</taxon>
        <taxon>Hanseniaspora</taxon>
    </lineage>
</organism>
<dbReference type="EMBL" id="LXPE01000002">
    <property type="protein sequence ID" value="OBA28672.1"/>
    <property type="molecule type" value="Genomic_DNA"/>
</dbReference>
<gene>
    <name evidence="1" type="ORF">HANVADRAFT_46876</name>
</gene>